<sequence length="251" mass="29650">MKSIECKIIHFGHSSVAVETENNFLIFDYYKDIFSFQEEAIQERLLSLNDLKTDKDVFVFVSHGHGDHFNPEIFQWKKFNKRIQYILGYDIKEMVYEEEYYYMEPHGSLQLEDVHIKSFGSTDKGVSFLVSVDNFTIFHAGDLNWWHWKNFSPEEQKQEEVDFKREINHLRGEAIDIAFVPVDPRLDEFFHLAGLYFSQTLHPQLLVPIHFREDYSIYHALTNKLEDAPVEVANFTASGETIIFHKRITNT</sequence>
<dbReference type="SUPFAM" id="SSF56281">
    <property type="entry name" value="Metallo-hydrolase/oxidoreductase"/>
    <property type="match status" value="1"/>
</dbReference>
<dbReference type="Gene3D" id="3.60.15.10">
    <property type="entry name" value="Ribonuclease Z/Hydroxyacylglutathione hydrolase-like"/>
    <property type="match status" value="1"/>
</dbReference>
<evidence type="ECO:0000313" key="1">
    <source>
        <dbReference type="EMBL" id="SNT15313.1"/>
    </source>
</evidence>
<gene>
    <name evidence="1" type="ORF">SAMN05446037_104522</name>
</gene>
<dbReference type="RefSeq" id="WP_176431575.1">
    <property type="nucleotide sequence ID" value="NZ_FZOJ01000045.1"/>
</dbReference>
<dbReference type="PANTHER" id="PTHR42967:SF1">
    <property type="entry name" value="MBL FOLD METALLO-HYDROLASE"/>
    <property type="match status" value="1"/>
</dbReference>
<dbReference type="PANTHER" id="PTHR42967">
    <property type="entry name" value="METAL DEPENDENT HYDROLASE"/>
    <property type="match status" value="1"/>
</dbReference>
<dbReference type="Proteomes" id="UP000198304">
    <property type="component" value="Unassembled WGS sequence"/>
</dbReference>
<dbReference type="EMBL" id="FZOJ01000045">
    <property type="protein sequence ID" value="SNT15313.1"/>
    <property type="molecule type" value="Genomic_DNA"/>
</dbReference>
<dbReference type="AlphaFoldDB" id="A0A239KCB6"/>
<evidence type="ECO:0000313" key="2">
    <source>
        <dbReference type="Proteomes" id="UP000198304"/>
    </source>
</evidence>
<reference evidence="1 2" key="1">
    <citation type="submission" date="2017-06" db="EMBL/GenBank/DDBJ databases">
        <authorList>
            <person name="Kim H.J."/>
            <person name="Triplett B.A."/>
        </authorList>
    </citation>
    <scope>NUCLEOTIDE SEQUENCE [LARGE SCALE GENOMIC DNA]</scope>
    <source>
        <strain evidence="1 2">SCA</strain>
    </source>
</reference>
<accession>A0A239KCB6</accession>
<dbReference type="Pfam" id="PF13483">
    <property type="entry name" value="Lactamase_B_3"/>
    <property type="match status" value="1"/>
</dbReference>
<proteinExistence type="predicted"/>
<keyword evidence="2" id="KW-1185">Reference proteome</keyword>
<organism evidence="1 2">
    <name type="scientific">Anaerovirgula multivorans</name>
    <dbReference type="NCBI Taxonomy" id="312168"/>
    <lineage>
        <taxon>Bacteria</taxon>
        <taxon>Bacillati</taxon>
        <taxon>Bacillota</taxon>
        <taxon>Clostridia</taxon>
        <taxon>Peptostreptococcales</taxon>
        <taxon>Natronincolaceae</taxon>
        <taxon>Anaerovirgula</taxon>
    </lineage>
</organism>
<dbReference type="InterPro" id="IPR036866">
    <property type="entry name" value="RibonucZ/Hydroxyglut_hydro"/>
</dbReference>
<protein>
    <submittedName>
        <fullName evidence="1">L-ascorbate metabolism protein UlaG, beta-lactamase superfamily</fullName>
    </submittedName>
</protein>
<name>A0A239KCB6_9FIRM</name>